<proteinExistence type="predicted"/>
<name>A0ACC9CZE9_9FIRM</name>
<evidence type="ECO:0000313" key="1">
    <source>
        <dbReference type="EMBL" id="PDX61225.1"/>
    </source>
</evidence>
<reference evidence="1 2" key="1">
    <citation type="journal article" date="2017" name="Front. Microbiol.">
        <title>New Insights into the Diversity of the Genus Faecalibacterium.</title>
        <authorList>
            <person name="Benevides L."/>
            <person name="Burman S."/>
            <person name="Martin R."/>
            <person name="Robert V."/>
            <person name="Thomas M."/>
            <person name="Miquel S."/>
            <person name="Chain F."/>
            <person name="Sokol H."/>
            <person name="Bermudez-Humaran L.G."/>
            <person name="Morrison M."/>
            <person name="Langella P."/>
            <person name="Azevedo V.A."/>
            <person name="Chatel J.M."/>
            <person name="Soares S."/>
        </authorList>
    </citation>
    <scope>NUCLEOTIDE SEQUENCE [LARGE SCALE GENOMIC DNA]</scope>
    <source>
        <strain evidence="2">CNCM I-4541</strain>
    </source>
</reference>
<organism evidence="1 2">
    <name type="scientific">Faecalibacterium langellae</name>
    <dbReference type="NCBI Taxonomy" id="3435293"/>
    <lineage>
        <taxon>Bacteria</taxon>
        <taxon>Bacillati</taxon>
        <taxon>Bacillota</taxon>
        <taxon>Clostridia</taxon>
        <taxon>Eubacteriales</taxon>
        <taxon>Oscillospiraceae</taxon>
        <taxon>Faecalibacterium</taxon>
    </lineage>
</organism>
<comment type="caution">
    <text evidence="1">The sequence shown here is derived from an EMBL/GenBank/DDBJ whole genome shotgun (WGS) entry which is preliminary data.</text>
</comment>
<dbReference type="EMBL" id="NMTR01000017">
    <property type="protein sequence ID" value="PDX61225.1"/>
    <property type="molecule type" value="Genomic_DNA"/>
</dbReference>
<accession>A0ACC9CZE9</accession>
<protein>
    <submittedName>
        <fullName evidence="1">Uncharacterized protein</fullName>
    </submittedName>
</protein>
<gene>
    <name evidence="1" type="ORF">CGS49_07360</name>
</gene>
<sequence>MDYQISYACMSHIGRRRRMNQDNFLCGGIYAKPDQPGRGRAPITGSVTSAQTSLFGVFDGMGGEERGEMASYLAAKAAFSTLRSGTPRQTLEAVCQNANLDICHFIEENGLGTCGTTAAMLLLTANGVSACNIGDSKIFRLSAGSLYQISEDHLSIAPYGEKAPLSQYLGIPPEELTICPYYAELPYADQDKYLLCSDGLTDMVPPEDIARILAKFPAEQAAQILLQNALDNGGKDNVTLIVLEIGRPAATGLLDRIRNLF</sequence>
<keyword evidence="2" id="KW-1185">Reference proteome</keyword>
<evidence type="ECO:0000313" key="2">
    <source>
        <dbReference type="Proteomes" id="UP000220959"/>
    </source>
</evidence>
<dbReference type="Proteomes" id="UP000220959">
    <property type="component" value="Unassembled WGS sequence"/>
</dbReference>